<dbReference type="Pfam" id="PF25794">
    <property type="entry name" value="SACS"/>
    <property type="match status" value="3"/>
</dbReference>
<feature type="region of interest" description="Disordered" evidence="1">
    <location>
        <begin position="1"/>
        <end position="20"/>
    </location>
</feature>
<protein>
    <submittedName>
        <fullName evidence="3">Sacsin</fullName>
    </submittedName>
</protein>
<organism evidence="3 4">
    <name type="scientific">Mizuhopecten yessoensis</name>
    <name type="common">Japanese scallop</name>
    <name type="synonym">Patinopecten yessoensis</name>
    <dbReference type="NCBI Taxonomy" id="6573"/>
    <lineage>
        <taxon>Eukaryota</taxon>
        <taxon>Metazoa</taxon>
        <taxon>Spiralia</taxon>
        <taxon>Lophotrochozoa</taxon>
        <taxon>Mollusca</taxon>
        <taxon>Bivalvia</taxon>
        <taxon>Autobranchia</taxon>
        <taxon>Pteriomorphia</taxon>
        <taxon>Pectinida</taxon>
        <taxon>Pectinoidea</taxon>
        <taxon>Pectinidae</taxon>
        <taxon>Mizuhopecten</taxon>
    </lineage>
</organism>
<dbReference type="STRING" id="6573.A0A210PIF8"/>
<proteinExistence type="predicted"/>
<reference evidence="3 4" key="1">
    <citation type="journal article" date="2017" name="Nat. Ecol. Evol.">
        <title>Scallop genome provides insights into evolution of bilaterian karyotype and development.</title>
        <authorList>
            <person name="Wang S."/>
            <person name="Zhang J."/>
            <person name="Jiao W."/>
            <person name="Li J."/>
            <person name="Xun X."/>
            <person name="Sun Y."/>
            <person name="Guo X."/>
            <person name="Huan P."/>
            <person name="Dong B."/>
            <person name="Zhang L."/>
            <person name="Hu X."/>
            <person name="Sun X."/>
            <person name="Wang J."/>
            <person name="Zhao C."/>
            <person name="Wang Y."/>
            <person name="Wang D."/>
            <person name="Huang X."/>
            <person name="Wang R."/>
            <person name="Lv J."/>
            <person name="Li Y."/>
            <person name="Zhang Z."/>
            <person name="Liu B."/>
            <person name="Lu W."/>
            <person name="Hui Y."/>
            <person name="Liang J."/>
            <person name="Zhou Z."/>
            <person name="Hou R."/>
            <person name="Li X."/>
            <person name="Liu Y."/>
            <person name="Li H."/>
            <person name="Ning X."/>
            <person name="Lin Y."/>
            <person name="Zhao L."/>
            <person name="Xing Q."/>
            <person name="Dou J."/>
            <person name="Li Y."/>
            <person name="Mao J."/>
            <person name="Guo H."/>
            <person name="Dou H."/>
            <person name="Li T."/>
            <person name="Mu C."/>
            <person name="Jiang W."/>
            <person name="Fu Q."/>
            <person name="Fu X."/>
            <person name="Miao Y."/>
            <person name="Liu J."/>
            <person name="Yu Q."/>
            <person name="Li R."/>
            <person name="Liao H."/>
            <person name="Li X."/>
            <person name="Kong Y."/>
            <person name="Jiang Z."/>
            <person name="Chourrout D."/>
            <person name="Li R."/>
            <person name="Bao Z."/>
        </authorList>
    </citation>
    <scope>NUCLEOTIDE SEQUENCE [LARGE SCALE GENOMIC DNA]</scope>
    <source>
        <strain evidence="3 4">PY_sf001</strain>
    </source>
</reference>
<dbReference type="EMBL" id="NEDP02076648">
    <property type="protein sequence ID" value="OWF36279.1"/>
    <property type="molecule type" value="Genomic_DNA"/>
</dbReference>
<dbReference type="SUPFAM" id="SSF55874">
    <property type="entry name" value="ATPase domain of HSP90 chaperone/DNA topoisomerase II/histidine kinase"/>
    <property type="match status" value="3"/>
</dbReference>
<dbReference type="Proteomes" id="UP000242188">
    <property type="component" value="Unassembled WGS sequence"/>
</dbReference>
<dbReference type="InterPro" id="IPR036890">
    <property type="entry name" value="HATPase_C_sf"/>
</dbReference>
<evidence type="ECO:0000313" key="4">
    <source>
        <dbReference type="Proteomes" id="UP000242188"/>
    </source>
</evidence>
<feature type="domain" description="Sacsin/Nov" evidence="2">
    <location>
        <begin position="62"/>
        <end position="295"/>
    </location>
</feature>
<dbReference type="Gene3D" id="1.10.287.110">
    <property type="entry name" value="DnaJ domain"/>
    <property type="match status" value="1"/>
</dbReference>
<keyword evidence="4" id="KW-1185">Reference proteome</keyword>
<dbReference type="GO" id="GO:0030544">
    <property type="term" value="F:Hsp70 protein binding"/>
    <property type="evidence" value="ECO:0007669"/>
    <property type="project" value="TreeGrafter"/>
</dbReference>
<dbReference type="InterPro" id="IPR052972">
    <property type="entry name" value="Sacsin_chaperone_reg"/>
</dbReference>
<feature type="domain" description="Sacsin/Nov" evidence="2">
    <location>
        <begin position="2417"/>
        <end position="2655"/>
    </location>
</feature>
<dbReference type="OrthoDB" id="6140196at2759"/>
<dbReference type="NCBIfam" id="NF047352">
    <property type="entry name" value="P_loop_sacsin"/>
    <property type="match status" value="3"/>
</dbReference>
<sequence>MVRKKKKTEGLKLGGPPENLLPEITSALPAEGACGSDVNIQSAPIDGDGDSTDSECSMDRPTLLEQLKTILDSYQDAQIIRELVQNADDANASEMKIVYVNDDAETSQGKSCYSDYFRAPALCVYNNGMFSKQDWKYIKSIYNSGKREDTLKVGRFGLGFKSVFHITDNPVIISNDRAMIIDPFRTQRGHGNDCQVLTFKKLRKSLKPHYKQAIEAIKSVYGHFGFTNKSLEDTYSGSIFWFSLRRFPSELSTRVFDHSDVTELIDSFKKEAASLPLFLKNIGLVSFSDQEKESASFYVKCDVLEKEEKKSFNEKLKACNGVSPNDSIKAIYRVDISLKDGQHVNEQRWVVCNYIKGRSDLSVELRELAEDKQLSYSPFVGLATPLDYTTDIQFHGQVFCFLPLPNTSEIQTGLPLHVNGFFALSQDRHHVKWTPDDQTERMDPPQKWNRLLCEEVLVDVFVDTVEYVKSLTVTDNCTECDTNIVYSILPSQKNIRPNWDAVFNPLCRRLRDKTIFYTNNGDKWIKAEDAIFSILQCIKDELEPSTIRQTEQCIFDLLLKYQRNVVKVPSHVAEMFPDVPRITPKYLRNVLRESNIYGRLPVKQQIFLLQFILADRQYDDLHDLMLLPLEDGTFRSFDAEQPVYRCTASEMKMFPGTERNFIKSDLPQQIADHLKEIQKAGFCNLRTLDADGFPTLLNETLTANGNIGANGCFSSTTRHITMKWLDHVWSYIGQKNHQVQETFEKLNLVPVEGNCISGEGLKLMPLKGLYLVTDFDGMASLDQNLCNALERLPITVIRHIAKGETHTYLMGTYCKYPNLEGLLELLESLCKVCIRRELLEEKTRRFNDQCNSEEKTALLNFLAKDCQHSNSNADRFIRELAIFPETTNENTVLEYTSVAKNGHIACENSIPVKYHLPHLHLDNIQRMLAERLGAKEISETKLVENILQAMTNTPGIYERSSIETFMMYVLRYCTRLSSSEDLNDIIFLGSGIKFIATSSSSSTTELAPIRAFFDHTNQVLKELFRFDDSKFLIKKYQKEELESVLRNFGLKSDKDVKEDDVLNVVRVLDRECRKGKQAQMEEIRHCSFKVMEILERMERESTVNLDLREYRWISFIDEKPVHYPDILPWCADHCQSPLCTPQDVSSSKHETQAASVKCIVDTSSCPCLANKYGWNKPPDADTCLLQLEAVRNVFCIKHKAKLNGILKDIYQQLFDDINSLDHELESQPIICTGATFHLPRDVFISFPLDENIHLEPYMYKLPVEFEEFSKMFVELGSVQELEINSLKLILTTIRTSTRPSTTEKDRQMVVKILKIISNLRDANDILSDVLVPVQSQNANLVLQPVKDCTYSDEDSGWLQNEEDDDVNYVHSDVGAKLAESLGVQSFTQRFLSDGGTEEMTVACGQSEPLTTRLKHLLENYPDGLAVLKELVQNADDAGAKYIHFLNDERQNKEATVGLIDVNMAKCQGPAFWAFNDAVFTEHDFENIVQLGGETKKATRTKIGKFGLGFCAVYNITDVPSFVSGNSLVIFDPHTTHLGKAIKNKSSPGIRLTITEKSSGMLKRMRNQFMPYSNIFGCDLSGDTKPLKFEGTLFRFPLRTKQQAIDGEIRSTPYRKDDMVQLLHLLKNCAGDLLTFTQNLKDIKVSHLQEDSVNLPNDIQLMFSVEKKKIKMHHMLNNPANINVMTEAENVLRTKQPFTKTEMISLNMYTLKNELLKVEETCLTSSPWLVSWASGTNQDVLEKAIQLQNDGALPLGSVAVSLKSIKSPLVPVPFPHKEKLRGLYDKSHIFCFLPLPVECKLPVHINGCFAVSSDRKGLVKSTSDEKSETENQVWNRMLMSDAVCKASLCLLTSLEHFEMSSDEIYSTLWPFTVGQSDETSCLSDAFCKAVVHGGYRVFYTPQGRRASFSESVFLDITLRHDNVVGEYAFDTFTNLYKDERVPMDMPQALHHQFCTADCEEELVQQTMTMREFYEDIVFPHIQQIDAEKRDALVMHILNIDDHSLQNLLKSNPCIPVLPNGRLRLPKDLVRPRSEVSELFCDEDSRFPNDANQSFCSEINLNILVQLGMMDRTLPDELVVERAQSISKLLKIKPAFDRCRRLLAYLEREEDNCRNDVIHDLSTTAFLPILQKPGDWPVTWFSNADEIGMFSSPNQMFFPEHMERIACSHLIVNVEELKNEFDVLMILKRLGVQHEELHDDVEKQLFAIGKVDEHLSDKQKLRLRDICISVYGYLNSSSENLTGTYDDLPILWMSDRLIPPKRATLETFSRIDCTPEIYQVVLPDVTRYGTFLKRVGVQEFLCKENVILALERVEIDHDKPLDVEKVILIVNLLELLAEVCSRRGLPLQSDEKARILVPDDINILRSFDEVCVDDGFPMRRQKYMYFVNSKVSGEINKLLDIKSKRVKHLNTIKGSLPFELVTRLKGILDEYSRDETILYELLQNADDAGATEIMFIDDKRQHKTKEGIFGDSWSDIQGPALCVFNDSCFSAADLEGICRLGKGTKSQDPTKTGQFGIGFNAVYHLTDAPSFITRGPSTPNQGTFCVFDPHCTFCPAADDLNPGLQLPDLTGLEETYPGVYECYLQAELPRVQGTWFRFPLRTSKMAEMSHVCKRTMGKESLRRLLCRFQQNMKKCLLFLRNVRQISLCEIDHQGKIKENHRVVSTLKENDEHHLKRFFNKCDTLTKKLFAESTNLLEIPKQTIQYIMTIEEDLCHPERWIIAQTFGLDADTKVPDSVKEALECREINLTPKGAVALPCTPGGMDSKYECAQQEMSKHYGDTSILYNRDGINQPTIPDRFASSSSSIEMLCDSKDSDSKGQVFCFLPLPLETGLPVHINGHFALHQTRGAMWDTESPRGNWNSLLLETIISNSYVLAIEYLRDTFPSNTVGGQIANIKDIKTFLKMYHDSFPRYNQGKSDLIKSMVSSFFAKLYDSESTVFPVLSPIEKSICWVGLKQKKHAFPAFFDNLPDEFRAEAEMGILKERQNGLEINHKKESKRRHQAKNDAHQLSYILKNIGVKILESPLWINESMKEAFQNLPTLRIQCAMTRNVFEEDLPMLDHTFVLRFLRTVDKNTPDVCLIKDVNRYLTDTKIKNMENILCLLLYCLKDKQIFIQNMEQLPLLVTNDGMLRRFSSTSHVFISQFCDLLPTSANEFVHREMVNLLQDIQPVSQLLERLDLKSFARMLPDNVDMAPLSEEEPIPWDQNVLSLKWMKEFWRYLDTLQQIDVRKLGNWCLIPGERKRTGQPGILVPCNKDFVLIDFPTDGLEVFSNNCKIALLKRNFYTSELMEFLACNRTISITELYCKLILPNFRYIGQVHHLRHLKYVRSILKDDPICPMKSALQLAEFIFHEGLFKRANHFYSPHNRLCKKLCDQSMLPPDPFGDLEWENFMVHAGMNETVTADLYCKFARQIEQSVLRAGMTEEIIEQSKEMVTFLIQTDELLNNEKLLERIRNVKFVEPYRVKQTFKEIYPQFVCDTLISFCGSAPRSFAPVLWTTISILPDYVHPHKQQIQESLGIFRTPPLRDVLSHTHNVCDALNKKLYETNSNQRGNYLSESNITELMRVIYTYLQNNCIDTSETKQMLSETPLVHLKEMGIFVTARQVSITFCGKKQIPPYLVEIPLHYGPYKELFKAVGTTESVTLGQYSDVLYRIQAELKSAILGPERIQDVVSALTGYMMLLEEASMSSIEESMASVETLYLPASDKRLAKSTDLVYADKQKLKKRVTQGSDHRIVFMHSLKDCHKNEDLILKLPERLKPKVLSSIIQEHLISVSNNEPDTKVDELRAFLASPRFLNALKQISKFEDFDCYRQRLLSICFVSPSEIKTILQVDGKPIRGTVGTQVCFYSEGEQKCYIAASTHQVRNWLKKIGQQLCGMLSDCFEKRISPEKFRELIDFVDDPTGFKSYCEDFLDEEENDDDSLSYHPGQIVPVGLHALLQNDITLLKVGDVVAYEMFDPAIDGDNDDVISQDAVSDAVYVFVRIVQEQPLAGQHSLHQKYKVNFGQDNEKIVSGLLLYKVIYPGSSETTELVLHLFGNHGSIPSNKDGIFDQIIFTLLESWKLDNKDRKRVVKRLLLVWHPDKNRNRDVLTKVNVLTISLPMNRTETTFITGIMNRTEATEDAEGNGTTITGNMAAVVPILGRTLGTGCHRGLLKTRATSGISMHKGRIMFLIRNLQRHGGGFGKPVWITQVE</sequence>
<evidence type="ECO:0000259" key="2">
    <source>
        <dbReference type="Pfam" id="PF25794"/>
    </source>
</evidence>
<evidence type="ECO:0000313" key="3">
    <source>
        <dbReference type="EMBL" id="OWF36279.1"/>
    </source>
</evidence>
<dbReference type="PANTHER" id="PTHR15600">
    <property type="entry name" value="SACSIN"/>
    <property type="match status" value="1"/>
</dbReference>
<evidence type="ECO:0000256" key="1">
    <source>
        <dbReference type="SAM" id="MobiDB-lite"/>
    </source>
</evidence>
<name>A0A210PIF8_MIZYE</name>
<accession>A0A210PIF8</accession>
<dbReference type="Gene3D" id="3.30.565.10">
    <property type="entry name" value="Histidine kinase-like ATPase, C-terminal domain"/>
    <property type="match status" value="3"/>
</dbReference>
<dbReference type="InterPro" id="IPR036869">
    <property type="entry name" value="J_dom_sf"/>
</dbReference>
<feature type="domain" description="Sacsin/Nov" evidence="2">
    <location>
        <begin position="1407"/>
        <end position="1655"/>
    </location>
</feature>
<gene>
    <name evidence="3" type="ORF">KP79_PYT14622</name>
</gene>
<dbReference type="PANTHER" id="PTHR15600:SF42">
    <property type="entry name" value="SACSIN"/>
    <property type="match status" value="1"/>
</dbReference>
<dbReference type="InterPro" id="IPR058210">
    <property type="entry name" value="SACS/Nov_dom"/>
</dbReference>
<comment type="caution">
    <text evidence="3">The sequence shown here is derived from an EMBL/GenBank/DDBJ whole genome shotgun (WGS) entry which is preliminary data.</text>
</comment>